<comment type="caution">
    <text evidence="2">The sequence shown here is derived from an EMBL/GenBank/DDBJ whole genome shotgun (WGS) entry which is preliminary data.</text>
</comment>
<dbReference type="Proteomes" id="UP001442494">
    <property type="component" value="Unassembled WGS sequence"/>
</dbReference>
<feature type="transmembrane region" description="Helical" evidence="1">
    <location>
        <begin position="56"/>
        <end position="76"/>
    </location>
</feature>
<evidence type="ECO:0000256" key="1">
    <source>
        <dbReference type="SAM" id="Phobius"/>
    </source>
</evidence>
<accession>A0ABV0JNE6</accession>
<protein>
    <submittedName>
        <fullName evidence="2">Uncharacterized protein</fullName>
    </submittedName>
</protein>
<name>A0ABV0JNE6_9CYAN</name>
<dbReference type="RefSeq" id="WP_190425675.1">
    <property type="nucleotide sequence ID" value="NZ_JAMPKK010000018.1"/>
</dbReference>
<proteinExistence type="predicted"/>
<evidence type="ECO:0000313" key="2">
    <source>
        <dbReference type="EMBL" id="MEP0864908.1"/>
    </source>
</evidence>
<keyword evidence="3" id="KW-1185">Reference proteome</keyword>
<evidence type="ECO:0000313" key="3">
    <source>
        <dbReference type="Proteomes" id="UP001442494"/>
    </source>
</evidence>
<organism evidence="2 3">
    <name type="scientific">Funiculus sociatus GB2-A5</name>
    <dbReference type="NCBI Taxonomy" id="2933946"/>
    <lineage>
        <taxon>Bacteria</taxon>
        <taxon>Bacillati</taxon>
        <taxon>Cyanobacteriota</taxon>
        <taxon>Cyanophyceae</taxon>
        <taxon>Coleofasciculales</taxon>
        <taxon>Coleofasciculaceae</taxon>
        <taxon>Funiculus</taxon>
    </lineage>
</organism>
<reference evidence="2 3" key="1">
    <citation type="submission" date="2022-04" db="EMBL/GenBank/DDBJ databases">
        <title>Positive selection, recombination, and allopatry shape intraspecific diversity of widespread and dominant cyanobacteria.</title>
        <authorList>
            <person name="Wei J."/>
            <person name="Shu W."/>
            <person name="Hu C."/>
        </authorList>
    </citation>
    <scope>NUCLEOTIDE SEQUENCE [LARGE SCALE GENOMIC DNA]</scope>
    <source>
        <strain evidence="2 3">GB2-A5</strain>
    </source>
</reference>
<sequence length="203" mass="22294">MDSDWRDVSPRNGLGGLVDRLTGPGATKAELLLQFVPPLVAMVAAPAYALTLPAQWTPLQLGLIALLALDLVGGVLTNATSTAKRWYHRPGQGWRQHLAFVSLHLIHVLLVAVLFRGGDWGFWLGTSGYLLGASILILRSPLYLQRPVALGLYGLSLLGDRYVVTPTLGLEWFVPFFFLKLLVSHLLQETTYHTGKFPEKPVS</sequence>
<keyword evidence="1" id="KW-1133">Transmembrane helix</keyword>
<keyword evidence="1" id="KW-0472">Membrane</keyword>
<gene>
    <name evidence="2" type="ORF">NDI37_10540</name>
</gene>
<feature type="transmembrane region" description="Helical" evidence="1">
    <location>
        <begin position="97"/>
        <end position="115"/>
    </location>
</feature>
<feature type="transmembrane region" description="Helical" evidence="1">
    <location>
        <begin position="121"/>
        <end position="138"/>
    </location>
</feature>
<dbReference type="EMBL" id="JAMPKK010000018">
    <property type="protein sequence ID" value="MEP0864908.1"/>
    <property type="molecule type" value="Genomic_DNA"/>
</dbReference>
<feature type="transmembrane region" description="Helical" evidence="1">
    <location>
        <begin position="31"/>
        <end position="50"/>
    </location>
</feature>
<keyword evidence="1" id="KW-0812">Transmembrane</keyword>